<dbReference type="GO" id="GO:0003677">
    <property type="term" value="F:DNA binding"/>
    <property type="evidence" value="ECO:0007669"/>
    <property type="project" value="InterPro"/>
</dbReference>
<dbReference type="Proteomes" id="UP000024635">
    <property type="component" value="Unassembled WGS sequence"/>
</dbReference>
<name>A0A016VIR8_9BILA</name>
<dbReference type="Gene3D" id="1.10.443.10">
    <property type="entry name" value="Intergrase catalytic core"/>
    <property type="match status" value="1"/>
</dbReference>
<comment type="caution">
    <text evidence="2">The sequence shown here is derived from an EMBL/GenBank/DDBJ whole genome shotgun (WGS) entry which is preliminary data.</text>
</comment>
<dbReference type="EMBL" id="JARK01001345">
    <property type="protein sequence ID" value="EYC27176.1"/>
    <property type="molecule type" value="Genomic_DNA"/>
</dbReference>
<dbReference type="InterPro" id="IPR013762">
    <property type="entry name" value="Integrase-like_cat_sf"/>
</dbReference>
<sequence>MRLACDYQAHASICERFSMKTGQHGMKFSMKGKRGRREAAGACNCYATAMRLTPILHHIVARASVARIQYKLPFTPHSFRGGAATQALRKGIDSGKLMLADRWKSFKSFQAYIDPSPV</sequence>
<dbReference type="OrthoDB" id="5867182at2759"/>
<protein>
    <submittedName>
        <fullName evidence="2">Uncharacterized protein</fullName>
    </submittedName>
</protein>
<proteinExistence type="predicted"/>
<dbReference type="AlphaFoldDB" id="A0A016VIR8"/>
<gene>
    <name evidence="2" type="primary">Acey_s0009.g560</name>
    <name evidence="2" type="ORF">Y032_0009g560</name>
</gene>
<keyword evidence="3" id="KW-1185">Reference proteome</keyword>
<accession>A0A016VIR8</accession>
<evidence type="ECO:0000313" key="2">
    <source>
        <dbReference type="EMBL" id="EYC27176.1"/>
    </source>
</evidence>
<evidence type="ECO:0000313" key="3">
    <source>
        <dbReference type="Proteomes" id="UP000024635"/>
    </source>
</evidence>
<dbReference type="InterPro" id="IPR011010">
    <property type="entry name" value="DNA_brk_join_enz"/>
</dbReference>
<dbReference type="GO" id="GO:0006310">
    <property type="term" value="P:DNA recombination"/>
    <property type="evidence" value="ECO:0007669"/>
    <property type="project" value="UniProtKB-KW"/>
</dbReference>
<evidence type="ECO:0000256" key="1">
    <source>
        <dbReference type="ARBA" id="ARBA00023172"/>
    </source>
</evidence>
<keyword evidence="1" id="KW-0233">DNA recombination</keyword>
<dbReference type="GO" id="GO:0015074">
    <property type="term" value="P:DNA integration"/>
    <property type="evidence" value="ECO:0007669"/>
    <property type="project" value="InterPro"/>
</dbReference>
<dbReference type="SUPFAM" id="SSF56349">
    <property type="entry name" value="DNA breaking-rejoining enzymes"/>
    <property type="match status" value="1"/>
</dbReference>
<organism evidence="2 3">
    <name type="scientific">Ancylostoma ceylanicum</name>
    <dbReference type="NCBI Taxonomy" id="53326"/>
    <lineage>
        <taxon>Eukaryota</taxon>
        <taxon>Metazoa</taxon>
        <taxon>Ecdysozoa</taxon>
        <taxon>Nematoda</taxon>
        <taxon>Chromadorea</taxon>
        <taxon>Rhabditida</taxon>
        <taxon>Rhabditina</taxon>
        <taxon>Rhabditomorpha</taxon>
        <taxon>Strongyloidea</taxon>
        <taxon>Ancylostomatidae</taxon>
        <taxon>Ancylostomatinae</taxon>
        <taxon>Ancylostoma</taxon>
    </lineage>
</organism>
<reference evidence="3" key="1">
    <citation type="journal article" date="2015" name="Nat. Genet.">
        <title>The genome and transcriptome of the zoonotic hookworm Ancylostoma ceylanicum identify infection-specific gene families.</title>
        <authorList>
            <person name="Schwarz E.M."/>
            <person name="Hu Y."/>
            <person name="Antoshechkin I."/>
            <person name="Miller M.M."/>
            <person name="Sternberg P.W."/>
            <person name="Aroian R.V."/>
        </authorList>
    </citation>
    <scope>NUCLEOTIDE SEQUENCE</scope>
    <source>
        <strain evidence="3">HY135</strain>
    </source>
</reference>